<evidence type="ECO:0000313" key="1">
    <source>
        <dbReference type="EMBL" id="SNT65518.1"/>
    </source>
</evidence>
<gene>
    <name evidence="1" type="ORF">SAMN05421812_12371</name>
</gene>
<dbReference type="Proteomes" id="UP000198362">
    <property type="component" value="Unassembled WGS sequence"/>
</dbReference>
<dbReference type="EMBL" id="FZPH01000023">
    <property type="protein sequence ID" value="SNT65518.1"/>
    <property type="molecule type" value="Genomic_DNA"/>
</dbReference>
<accession>A0A239PFV4</accession>
<proteinExistence type="predicted"/>
<protein>
    <submittedName>
        <fullName evidence="1">Uncharacterized protein</fullName>
    </submittedName>
</protein>
<keyword evidence="2" id="KW-1185">Reference proteome</keyword>
<sequence length="172" mass="18029">MTTIDRHRGTATHAQPSWVPDGAPTFRTVAHYPTYVAAEQATEHLHELGVSDEDVTIVGRGLNPVPATGRLVAWGASGRTAALGAAIGALLGAFLGLTDALPPTAAYVILSGAAIGGAIGAVVGYVRHRVRTTGNDLAHAVGLRADAYQIQVDADHVDPKRAEHRLAKYWPM</sequence>
<dbReference type="RefSeq" id="WP_089255201.1">
    <property type="nucleotide sequence ID" value="NZ_FZPH01000023.1"/>
</dbReference>
<name>A0A239PFV4_9ACTN</name>
<dbReference type="OrthoDB" id="9840818at2"/>
<reference evidence="1 2" key="1">
    <citation type="submission" date="2017-06" db="EMBL/GenBank/DDBJ databases">
        <authorList>
            <person name="Kim H.J."/>
            <person name="Triplett B.A."/>
        </authorList>
    </citation>
    <scope>NUCLEOTIDE SEQUENCE [LARGE SCALE GENOMIC DNA]</scope>
    <source>
        <strain evidence="1 2">CGMCC 4.5593</strain>
    </source>
</reference>
<organism evidence="1 2">
    <name type="scientific">Asanoa hainanensis</name>
    <dbReference type="NCBI Taxonomy" id="560556"/>
    <lineage>
        <taxon>Bacteria</taxon>
        <taxon>Bacillati</taxon>
        <taxon>Actinomycetota</taxon>
        <taxon>Actinomycetes</taxon>
        <taxon>Micromonosporales</taxon>
        <taxon>Micromonosporaceae</taxon>
        <taxon>Asanoa</taxon>
    </lineage>
</organism>
<dbReference type="AlphaFoldDB" id="A0A239PFV4"/>
<evidence type="ECO:0000313" key="2">
    <source>
        <dbReference type="Proteomes" id="UP000198362"/>
    </source>
</evidence>